<dbReference type="EnsemblMetazoa" id="GAUT014842-RA">
    <property type="protein sequence ID" value="GAUT014842-PA"/>
    <property type="gene ID" value="GAUT014842"/>
</dbReference>
<organism evidence="2 3">
    <name type="scientific">Glossina austeni</name>
    <name type="common">Savannah tsetse fly</name>
    <dbReference type="NCBI Taxonomy" id="7395"/>
    <lineage>
        <taxon>Eukaryota</taxon>
        <taxon>Metazoa</taxon>
        <taxon>Ecdysozoa</taxon>
        <taxon>Arthropoda</taxon>
        <taxon>Hexapoda</taxon>
        <taxon>Insecta</taxon>
        <taxon>Pterygota</taxon>
        <taxon>Neoptera</taxon>
        <taxon>Endopterygota</taxon>
        <taxon>Diptera</taxon>
        <taxon>Brachycera</taxon>
        <taxon>Muscomorpha</taxon>
        <taxon>Hippoboscoidea</taxon>
        <taxon>Glossinidae</taxon>
        <taxon>Glossina</taxon>
    </lineage>
</organism>
<keyword evidence="3" id="KW-1185">Reference proteome</keyword>
<proteinExistence type="predicted"/>
<keyword evidence="1" id="KW-0472">Membrane</keyword>
<dbReference type="Proteomes" id="UP000078200">
    <property type="component" value="Unassembled WGS sequence"/>
</dbReference>
<dbReference type="VEuPathDB" id="VectorBase:GAUT014842"/>
<protein>
    <submittedName>
        <fullName evidence="2">Uncharacterized protein</fullName>
    </submittedName>
</protein>
<keyword evidence="1" id="KW-1133">Transmembrane helix</keyword>
<evidence type="ECO:0000256" key="1">
    <source>
        <dbReference type="SAM" id="Phobius"/>
    </source>
</evidence>
<dbReference type="AlphaFoldDB" id="A0A1A9UTJ3"/>
<evidence type="ECO:0000313" key="2">
    <source>
        <dbReference type="EnsemblMetazoa" id="GAUT014842-PA"/>
    </source>
</evidence>
<reference evidence="2" key="1">
    <citation type="submission" date="2020-05" db="UniProtKB">
        <authorList>
            <consortium name="EnsemblMetazoa"/>
        </authorList>
    </citation>
    <scope>IDENTIFICATION</scope>
    <source>
        <strain evidence="2">TTRI</strain>
    </source>
</reference>
<name>A0A1A9UTJ3_GLOAU</name>
<evidence type="ECO:0000313" key="3">
    <source>
        <dbReference type="Proteomes" id="UP000078200"/>
    </source>
</evidence>
<feature type="transmembrane region" description="Helical" evidence="1">
    <location>
        <begin position="20"/>
        <end position="39"/>
    </location>
</feature>
<accession>A0A1A9UTJ3</accession>
<feature type="transmembrane region" description="Helical" evidence="1">
    <location>
        <begin position="51"/>
        <end position="76"/>
    </location>
</feature>
<sequence>MPKSMHDSRDNTEPSLVSYSSPLWLLALITMNTSMVMVMKDMTVDMDIMNIMATKVVTIVDTAATAATAVMINTIAMDMRNADTATMATTATTATTTATTTAIIIMAISTKRAIR</sequence>
<feature type="transmembrane region" description="Helical" evidence="1">
    <location>
        <begin position="88"/>
        <end position="108"/>
    </location>
</feature>
<keyword evidence="1" id="KW-0812">Transmembrane</keyword>